<dbReference type="AlphaFoldDB" id="A0A9P1C996"/>
<comment type="caution">
    <text evidence="1">The sequence shown here is derived from an EMBL/GenBank/DDBJ whole genome shotgun (WGS) entry which is preliminary data.</text>
</comment>
<dbReference type="EMBL" id="CAMXCT030001158">
    <property type="protein sequence ID" value="CAL4774671.1"/>
    <property type="molecule type" value="Genomic_DNA"/>
</dbReference>
<gene>
    <name evidence="1" type="ORF">C1SCF055_LOCUS14640</name>
</gene>
<sequence>MTTEDRVVVKVHRHNPVHHEESYKVGEHGVVLEASHRSTVRVRLDGHSGQNGNYFKVQAVKPLFTLPVRHRFVTASVLHLEKLPGLMLRDYAVWEKEPGEAKGHMIGRIMDVKEDGAGQLFSVQPYQMATSEYGPPVTRPWTAVGSYCVRRPQNSVLRIDLDHDRYLRDLSLQEIRSIGLAEDLGLE</sequence>
<keyword evidence="4" id="KW-1185">Reference proteome</keyword>
<organism evidence="1">
    <name type="scientific">Cladocopium goreaui</name>
    <dbReference type="NCBI Taxonomy" id="2562237"/>
    <lineage>
        <taxon>Eukaryota</taxon>
        <taxon>Sar</taxon>
        <taxon>Alveolata</taxon>
        <taxon>Dinophyceae</taxon>
        <taxon>Suessiales</taxon>
        <taxon>Symbiodiniaceae</taxon>
        <taxon>Cladocopium</taxon>
    </lineage>
</organism>
<protein>
    <submittedName>
        <fullName evidence="3">Sulfotransferase domain-containing protein</fullName>
    </submittedName>
</protein>
<accession>A0A9P1C996</accession>
<proteinExistence type="predicted"/>
<reference evidence="1" key="1">
    <citation type="submission" date="2022-10" db="EMBL/GenBank/DDBJ databases">
        <authorList>
            <person name="Chen Y."/>
            <person name="Dougan E. K."/>
            <person name="Chan C."/>
            <person name="Rhodes N."/>
            <person name="Thang M."/>
        </authorList>
    </citation>
    <scope>NUCLEOTIDE SEQUENCE</scope>
</reference>
<evidence type="ECO:0000313" key="2">
    <source>
        <dbReference type="EMBL" id="CAL1140734.1"/>
    </source>
</evidence>
<dbReference type="EMBL" id="CAMXCT010001158">
    <property type="protein sequence ID" value="CAI3987359.1"/>
    <property type="molecule type" value="Genomic_DNA"/>
</dbReference>
<dbReference type="OrthoDB" id="409495at2759"/>
<evidence type="ECO:0000313" key="4">
    <source>
        <dbReference type="Proteomes" id="UP001152797"/>
    </source>
</evidence>
<evidence type="ECO:0000313" key="1">
    <source>
        <dbReference type="EMBL" id="CAI3987359.1"/>
    </source>
</evidence>
<name>A0A9P1C996_9DINO</name>
<dbReference type="EMBL" id="CAMXCT020001158">
    <property type="protein sequence ID" value="CAL1140734.1"/>
    <property type="molecule type" value="Genomic_DNA"/>
</dbReference>
<reference evidence="2" key="2">
    <citation type="submission" date="2024-04" db="EMBL/GenBank/DDBJ databases">
        <authorList>
            <person name="Chen Y."/>
            <person name="Shah S."/>
            <person name="Dougan E. K."/>
            <person name="Thang M."/>
            <person name="Chan C."/>
        </authorList>
    </citation>
    <scope>NUCLEOTIDE SEQUENCE [LARGE SCALE GENOMIC DNA]</scope>
</reference>
<evidence type="ECO:0000313" key="3">
    <source>
        <dbReference type="EMBL" id="CAL4774671.1"/>
    </source>
</evidence>
<dbReference type="Proteomes" id="UP001152797">
    <property type="component" value="Unassembled WGS sequence"/>
</dbReference>